<dbReference type="AlphaFoldDB" id="A0A418KHJ3"/>
<evidence type="ECO:0008006" key="3">
    <source>
        <dbReference type="Google" id="ProtNLM"/>
    </source>
</evidence>
<sequence>MLWLASSAHRERFVLKGGVLLAAHDLRRPTTDVDVAALRTANDVEDVRSLILEVAALPAPVDDGLDFDLDAVTAAAVRDEDEYAGARVRLVTLLAMAREPFHVDVNVGDPSWPAPAESSCRDY</sequence>
<organism evidence="1 2">
    <name type="scientific">Jiangella rhizosphaerae</name>
    <dbReference type="NCBI Taxonomy" id="2293569"/>
    <lineage>
        <taxon>Bacteria</taxon>
        <taxon>Bacillati</taxon>
        <taxon>Actinomycetota</taxon>
        <taxon>Actinomycetes</taxon>
        <taxon>Jiangellales</taxon>
        <taxon>Jiangellaceae</taxon>
        <taxon>Jiangella</taxon>
    </lineage>
</organism>
<comment type="caution">
    <text evidence="1">The sequence shown here is derived from an EMBL/GenBank/DDBJ whole genome shotgun (WGS) entry which is preliminary data.</text>
</comment>
<dbReference type="EMBL" id="QUAL01000414">
    <property type="protein sequence ID" value="RIQ11885.1"/>
    <property type="molecule type" value="Genomic_DNA"/>
</dbReference>
<name>A0A418KHJ3_9ACTN</name>
<dbReference type="InterPro" id="IPR014942">
    <property type="entry name" value="AbiEii"/>
</dbReference>
<gene>
    <name evidence="1" type="ORF">DY240_27955</name>
</gene>
<dbReference type="OrthoDB" id="9808443at2"/>
<evidence type="ECO:0000313" key="1">
    <source>
        <dbReference type="EMBL" id="RIQ11885.1"/>
    </source>
</evidence>
<keyword evidence="2" id="KW-1185">Reference proteome</keyword>
<evidence type="ECO:0000313" key="2">
    <source>
        <dbReference type="Proteomes" id="UP000284057"/>
    </source>
</evidence>
<protein>
    <recommendedName>
        <fullName evidence="3">Nucleotidyl transferase AbiEii/AbiGii toxin family protein</fullName>
    </recommendedName>
</protein>
<dbReference type="RefSeq" id="WP_119662935.1">
    <property type="nucleotide sequence ID" value="NZ_QUAL01000414.1"/>
</dbReference>
<dbReference type="Proteomes" id="UP000284057">
    <property type="component" value="Unassembled WGS sequence"/>
</dbReference>
<dbReference type="Pfam" id="PF08843">
    <property type="entry name" value="AbiEii"/>
    <property type="match status" value="1"/>
</dbReference>
<accession>A0A418KHJ3</accession>
<proteinExistence type="predicted"/>
<reference evidence="1 2" key="1">
    <citation type="submission" date="2018-09" db="EMBL/GenBank/DDBJ databases">
        <title>Isolation, diversity and antifungal activity of actinobacteria from wheat.</title>
        <authorList>
            <person name="Han C."/>
        </authorList>
    </citation>
    <scope>NUCLEOTIDE SEQUENCE [LARGE SCALE GENOMIC DNA]</scope>
    <source>
        <strain evidence="1 2">NEAU-YY265</strain>
    </source>
</reference>